<dbReference type="Proteomes" id="UP001633002">
    <property type="component" value="Unassembled WGS sequence"/>
</dbReference>
<keyword evidence="3" id="KW-1185">Reference proteome</keyword>
<comment type="caution">
    <text evidence="2">The sequence shown here is derived from an EMBL/GenBank/DDBJ whole genome shotgun (WGS) entry which is preliminary data.</text>
</comment>
<evidence type="ECO:0000313" key="3">
    <source>
        <dbReference type="Proteomes" id="UP001633002"/>
    </source>
</evidence>
<dbReference type="EMBL" id="JBJQOH010000004">
    <property type="protein sequence ID" value="KAL3687123.1"/>
    <property type="molecule type" value="Genomic_DNA"/>
</dbReference>
<dbReference type="InterPro" id="IPR000477">
    <property type="entry name" value="RT_dom"/>
</dbReference>
<dbReference type="InterPro" id="IPR036691">
    <property type="entry name" value="Endo/exonu/phosph_ase_sf"/>
</dbReference>
<feature type="domain" description="Reverse transcriptase" evidence="1">
    <location>
        <begin position="474"/>
        <end position="582"/>
    </location>
</feature>
<organism evidence="2 3">
    <name type="scientific">Riccia sorocarpa</name>
    <dbReference type="NCBI Taxonomy" id="122646"/>
    <lineage>
        <taxon>Eukaryota</taxon>
        <taxon>Viridiplantae</taxon>
        <taxon>Streptophyta</taxon>
        <taxon>Embryophyta</taxon>
        <taxon>Marchantiophyta</taxon>
        <taxon>Marchantiopsida</taxon>
        <taxon>Marchantiidae</taxon>
        <taxon>Marchantiales</taxon>
        <taxon>Ricciaceae</taxon>
        <taxon>Riccia</taxon>
    </lineage>
</organism>
<name>A0ABD3H6J2_9MARC</name>
<evidence type="ECO:0000313" key="2">
    <source>
        <dbReference type="EMBL" id="KAL3687123.1"/>
    </source>
</evidence>
<dbReference type="AlphaFoldDB" id="A0ABD3H6J2"/>
<dbReference type="Gene3D" id="3.60.10.10">
    <property type="entry name" value="Endonuclease/exonuclease/phosphatase"/>
    <property type="match status" value="1"/>
</dbReference>
<dbReference type="SUPFAM" id="SSF56219">
    <property type="entry name" value="DNase I-like"/>
    <property type="match status" value="1"/>
</dbReference>
<protein>
    <recommendedName>
        <fullName evidence="1">Reverse transcriptase domain-containing protein</fullName>
    </recommendedName>
</protein>
<sequence length="879" mass="100753">MAPFVTNHGFLPLNGGLWIHIDLPNGTRFGVAAIYAPNTTAERTQLWTALESTLDSDRKWLFAGDYNMITNTLGQVGGTPQTIAGEEKESWITLTQILDLHDTFKRKEEAFKYSWNNKRQALLQSQDPQQPQTPVDGGRILKRLDRIYADSSFLQTPYSSTILAGSEIERPSPGHCGFHLHQNYNSKKTNYRMNVAALRDPILKDNLKKLWALWEKKYEDNSMPALQALKSCIKCTANEFLFLRLRPIYYLIDQSSLKIRPEASSGLNGNKPLQADPANMYTQLKLEAAQNDLMINTWETEKARWLQQHMDKTWEEEGERASKLFFSFLKARKKQTNVHAIRDEEGILHSSEKEILDLVVDYLSEILHEPQATHHQDLETYDLLSKIQVQVTASKHKELQKNFTIDELHKAAKLLDKCPGPDGVPLEFFLSLWETICHLLCRDTTEGLQQDTLTPFFNREVITLLQKDADVTLLKNKRPITLLNAVYKIWVKALQLRLSPILQHIIMWEQNAFISGRYLHSTVFMCNEAIFEAKRQNQDSLLLKINFRKALDTLRWNFLYKAMTKMKFGQHLISLVATLNNEASSCIRVRILQGYFADDSHLLLSAEKQNLQNAKTLLNSFANASGLIVQWEKSKAKWISTTNTPPDWLQELDWVWEQLDHTDKLLGFYFTVCLDEEAIFQAAMQKNLSKINMLSSRSTSIHGRIITNHLIYGVLWFILPLWTRGKAKIRQIETTILKYVWGGKDTTNRRHRVTETILHQRKKDGGLGLMSIHIQAQAQAFIAKMIRWSFTPGAHPLKLGLLDKFQVTTIHRWSSNLYTWITSPSKGVWPGLSPLMLHTCKMWQAASRLLAPITATPMEKAITVGTKNIGSPQHNKVGS</sequence>
<proteinExistence type="predicted"/>
<accession>A0ABD3H6J2</accession>
<dbReference type="PANTHER" id="PTHR31635:SF196">
    <property type="entry name" value="REVERSE TRANSCRIPTASE DOMAIN-CONTAINING PROTEIN-RELATED"/>
    <property type="match status" value="1"/>
</dbReference>
<dbReference type="Pfam" id="PF00078">
    <property type="entry name" value="RVT_1"/>
    <property type="match status" value="1"/>
</dbReference>
<gene>
    <name evidence="2" type="ORF">R1sor_013432</name>
</gene>
<evidence type="ECO:0000259" key="1">
    <source>
        <dbReference type="Pfam" id="PF00078"/>
    </source>
</evidence>
<dbReference type="PANTHER" id="PTHR31635">
    <property type="entry name" value="REVERSE TRANSCRIPTASE DOMAIN-CONTAINING PROTEIN-RELATED"/>
    <property type="match status" value="1"/>
</dbReference>
<reference evidence="2 3" key="1">
    <citation type="submission" date="2024-09" db="EMBL/GenBank/DDBJ databases">
        <title>Chromosome-scale assembly of Riccia sorocarpa.</title>
        <authorList>
            <person name="Paukszto L."/>
        </authorList>
    </citation>
    <scope>NUCLEOTIDE SEQUENCE [LARGE SCALE GENOMIC DNA]</scope>
    <source>
        <strain evidence="2">LP-2024</strain>
        <tissue evidence="2">Aerial parts of the thallus</tissue>
    </source>
</reference>